<dbReference type="OrthoDB" id="9775296at2"/>
<evidence type="ECO:0000256" key="2">
    <source>
        <dbReference type="ARBA" id="ARBA00023002"/>
    </source>
</evidence>
<dbReference type="InterPro" id="IPR051911">
    <property type="entry name" value="SDR_oxidoreductase"/>
</dbReference>
<dbReference type="SMART" id="SM00822">
    <property type="entry name" value="PKS_KR"/>
    <property type="match status" value="1"/>
</dbReference>
<dbReference type="HOGENOM" id="CLU_010194_2_9_0"/>
<dbReference type="InterPro" id="IPR057326">
    <property type="entry name" value="KR_dom"/>
</dbReference>
<protein>
    <submittedName>
        <fullName evidence="5">Short-chain dehydrogenase/reductase SDR</fullName>
    </submittedName>
</protein>
<dbReference type="PANTHER" id="PTHR43976">
    <property type="entry name" value="SHORT CHAIN DEHYDROGENASE"/>
    <property type="match status" value="1"/>
</dbReference>
<dbReference type="PANTHER" id="PTHR43976:SF16">
    <property type="entry name" value="SHORT-CHAIN DEHYDROGENASE_REDUCTASE FAMILY PROTEIN"/>
    <property type="match status" value="1"/>
</dbReference>
<dbReference type="EMBL" id="CP000473">
    <property type="protein sequence ID" value="ABJ81749.1"/>
    <property type="molecule type" value="Genomic_DNA"/>
</dbReference>
<dbReference type="CDD" id="cd05374">
    <property type="entry name" value="17beta-HSD-like_SDR_c"/>
    <property type="match status" value="1"/>
</dbReference>
<dbReference type="STRING" id="234267.Acid_0750"/>
<dbReference type="AlphaFoldDB" id="Q02B17"/>
<evidence type="ECO:0000256" key="3">
    <source>
        <dbReference type="RuleBase" id="RU000363"/>
    </source>
</evidence>
<name>Q02B17_SOLUE</name>
<dbReference type="KEGG" id="sus:Acid_0750"/>
<dbReference type="PROSITE" id="PS00061">
    <property type="entry name" value="ADH_SHORT"/>
    <property type="match status" value="1"/>
</dbReference>
<dbReference type="Pfam" id="PF00106">
    <property type="entry name" value="adh_short"/>
    <property type="match status" value="1"/>
</dbReference>
<dbReference type="PRINTS" id="PR00081">
    <property type="entry name" value="GDHRDH"/>
</dbReference>
<dbReference type="GO" id="GO:0016491">
    <property type="term" value="F:oxidoreductase activity"/>
    <property type="evidence" value="ECO:0007669"/>
    <property type="project" value="UniProtKB-KW"/>
</dbReference>
<proteinExistence type="inferred from homology"/>
<reference evidence="5" key="1">
    <citation type="submission" date="2006-10" db="EMBL/GenBank/DDBJ databases">
        <title>Complete sequence of Solibacter usitatus Ellin6076.</title>
        <authorList>
            <consortium name="US DOE Joint Genome Institute"/>
            <person name="Copeland A."/>
            <person name="Lucas S."/>
            <person name="Lapidus A."/>
            <person name="Barry K."/>
            <person name="Detter J.C."/>
            <person name="Glavina del Rio T."/>
            <person name="Hammon N."/>
            <person name="Israni S."/>
            <person name="Dalin E."/>
            <person name="Tice H."/>
            <person name="Pitluck S."/>
            <person name="Thompson L.S."/>
            <person name="Brettin T."/>
            <person name="Bruce D."/>
            <person name="Han C."/>
            <person name="Tapia R."/>
            <person name="Gilna P."/>
            <person name="Schmutz J."/>
            <person name="Larimer F."/>
            <person name="Land M."/>
            <person name="Hauser L."/>
            <person name="Kyrpides N."/>
            <person name="Mikhailova N."/>
            <person name="Janssen P.H."/>
            <person name="Kuske C.R."/>
            <person name="Richardson P."/>
        </authorList>
    </citation>
    <scope>NUCLEOTIDE SEQUENCE</scope>
    <source>
        <strain evidence="5">Ellin6076</strain>
    </source>
</reference>
<dbReference type="FunFam" id="3.40.50.720:FF:000084">
    <property type="entry name" value="Short-chain dehydrogenase reductase"/>
    <property type="match status" value="1"/>
</dbReference>
<dbReference type="InterPro" id="IPR036291">
    <property type="entry name" value="NAD(P)-bd_dom_sf"/>
</dbReference>
<gene>
    <name evidence="5" type="ordered locus">Acid_0750</name>
</gene>
<dbReference type="eggNOG" id="COG1028">
    <property type="taxonomic scope" value="Bacteria"/>
</dbReference>
<dbReference type="Gene3D" id="3.40.50.720">
    <property type="entry name" value="NAD(P)-binding Rossmann-like Domain"/>
    <property type="match status" value="1"/>
</dbReference>
<accession>Q02B17</accession>
<dbReference type="InParanoid" id="Q02B17"/>
<evidence type="ECO:0000259" key="4">
    <source>
        <dbReference type="SMART" id="SM00822"/>
    </source>
</evidence>
<evidence type="ECO:0000313" key="5">
    <source>
        <dbReference type="EMBL" id="ABJ81749.1"/>
    </source>
</evidence>
<dbReference type="InterPro" id="IPR020904">
    <property type="entry name" value="Sc_DH/Rdtase_CS"/>
</dbReference>
<dbReference type="InterPro" id="IPR002347">
    <property type="entry name" value="SDR_fam"/>
</dbReference>
<feature type="domain" description="Ketoreductase" evidence="4">
    <location>
        <begin position="2"/>
        <end position="187"/>
    </location>
</feature>
<evidence type="ECO:0000256" key="1">
    <source>
        <dbReference type="ARBA" id="ARBA00006484"/>
    </source>
</evidence>
<keyword evidence="2" id="KW-0560">Oxidoreductase</keyword>
<dbReference type="SUPFAM" id="SSF51735">
    <property type="entry name" value="NAD(P)-binding Rossmann-fold domains"/>
    <property type="match status" value="1"/>
</dbReference>
<comment type="similarity">
    <text evidence="1 3">Belongs to the short-chain dehydrogenases/reductases (SDR) family.</text>
</comment>
<organism evidence="5">
    <name type="scientific">Solibacter usitatus (strain Ellin6076)</name>
    <dbReference type="NCBI Taxonomy" id="234267"/>
    <lineage>
        <taxon>Bacteria</taxon>
        <taxon>Pseudomonadati</taxon>
        <taxon>Acidobacteriota</taxon>
        <taxon>Terriglobia</taxon>
        <taxon>Bryobacterales</taxon>
        <taxon>Solibacteraceae</taxon>
        <taxon>Candidatus Solibacter</taxon>
    </lineage>
</organism>
<sequence precursor="true">MAIALVTGTSTGIGQATAVTLARGGHTVYATMRNPARGAGEIQEIAEKENLPVTVIPLDVDDDASVKAGVAQVLAQSGRVDVLVNNAGIGMHGSVEELPVADFKRAMETNFFGALRCIQAVLPGMRERRHGVIVNVSSVAGRFSSAPQAPYAASKWALEAMSESLAQEVKPFGIRVAIVEPGIIATPIFDKMHASGEDEKSLYPHTRRLTALFAAAVKNAASPYVVGEAIRGIVESNGWQLRYPVGPDAAPLLAWRASMTDEQWVDGGAVTDEEWIARMKRDFGIDVEL</sequence>
<dbReference type="PRINTS" id="PR00080">
    <property type="entry name" value="SDRFAMILY"/>
</dbReference>